<evidence type="ECO:0000256" key="4">
    <source>
        <dbReference type="ARBA" id="ARBA00022771"/>
    </source>
</evidence>
<dbReference type="AlphaFoldDB" id="A2Y3Q1"/>
<evidence type="ECO:0000256" key="6">
    <source>
        <dbReference type="ARBA" id="ARBA00024209"/>
    </source>
</evidence>
<dbReference type="UniPathway" id="UPA00143"/>
<evidence type="ECO:0000313" key="11">
    <source>
        <dbReference type="EMBL" id="EAY97711.1"/>
    </source>
</evidence>
<dbReference type="Gene3D" id="3.30.40.10">
    <property type="entry name" value="Zinc/RING finger domain, C3HC4 (zinc finger)"/>
    <property type="match status" value="1"/>
</dbReference>
<keyword evidence="4 7" id="KW-0863">Zinc-finger</keyword>
<proteinExistence type="inferred from homology"/>
<dbReference type="InterPro" id="IPR013083">
    <property type="entry name" value="Znf_RING/FYVE/PHD"/>
</dbReference>
<dbReference type="GO" id="GO:0008270">
    <property type="term" value="F:zinc ion binding"/>
    <property type="evidence" value="ECO:0007669"/>
    <property type="project" value="UniProtKB-KW"/>
</dbReference>
<feature type="region of interest" description="Disordered" evidence="8">
    <location>
        <begin position="58"/>
        <end position="98"/>
    </location>
</feature>
<name>A2Y3Q1_ORYSI</name>
<dbReference type="InterPro" id="IPR053238">
    <property type="entry name" value="RING-H2_zinc_finger"/>
</dbReference>
<organism evidence="11 12">
    <name type="scientific">Oryza sativa subsp. indica</name>
    <name type="common">Rice</name>
    <dbReference type="NCBI Taxonomy" id="39946"/>
    <lineage>
        <taxon>Eukaryota</taxon>
        <taxon>Viridiplantae</taxon>
        <taxon>Streptophyta</taxon>
        <taxon>Embryophyta</taxon>
        <taxon>Tracheophyta</taxon>
        <taxon>Spermatophyta</taxon>
        <taxon>Magnoliopsida</taxon>
        <taxon>Liliopsida</taxon>
        <taxon>Poales</taxon>
        <taxon>Poaceae</taxon>
        <taxon>BOP clade</taxon>
        <taxon>Oryzoideae</taxon>
        <taxon>Oryzeae</taxon>
        <taxon>Oryzinae</taxon>
        <taxon>Oryza</taxon>
        <taxon>Oryza sativa</taxon>
    </lineage>
</organism>
<comment type="similarity">
    <text evidence="6">Belongs to the RING-type zinc finger family. ATL subfamily.</text>
</comment>
<evidence type="ECO:0000313" key="12">
    <source>
        <dbReference type="Proteomes" id="UP000007015"/>
    </source>
</evidence>
<feature type="domain" description="RING-type" evidence="10">
    <location>
        <begin position="135"/>
        <end position="177"/>
    </location>
</feature>
<dbReference type="OrthoDB" id="8062037at2759"/>
<dbReference type="GO" id="GO:0061630">
    <property type="term" value="F:ubiquitin protein ligase activity"/>
    <property type="evidence" value="ECO:0007669"/>
    <property type="project" value="UniProtKB-EC"/>
</dbReference>
<evidence type="ECO:0000256" key="3">
    <source>
        <dbReference type="ARBA" id="ARBA00022723"/>
    </source>
</evidence>
<dbReference type="Pfam" id="PF13639">
    <property type="entry name" value="zf-RING_2"/>
    <property type="match status" value="1"/>
</dbReference>
<keyword evidence="12" id="KW-1185">Reference proteome</keyword>
<comment type="catalytic activity">
    <reaction evidence="1">
        <text>S-ubiquitinyl-[E2 ubiquitin-conjugating enzyme]-L-cysteine + [acceptor protein]-L-lysine = [E2 ubiquitin-conjugating enzyme]-L-cysteine + N(6)-ubiquitinyl-[acceptor protein]-L-lysine.</text>
        <dbReference type="EC" id="2.3.2.27"/>
    </reaction>
</comment>
<gene>
    <name evidence="11" type="ORF">OsI_19633</name>
</gene>
<evidence type="ECO:0000256" key="5">
    <source>
        <dbReference type="ARBA" id="ARBA00022833"/>
    </source>
</evidence>
<protein>
    <recommendedName>
        <fullName evidence="2">RING-type E3 ubiquitin transferase</fullName>
        <ecNumber evidence="2">2.3.2.27</ecNumber>
    </recommendedName>
</protein>
<dbReference type="InterPro" id="IPR001841">
    <property type="entry name" value="Znf_RING"/>
</dbReference>
<evidence type="ECO:0000256" key="9">
    <source>
        <dbReference type="SAM" id="Phobius"/>
    </source>
</evidence>
<dbReference type="OMA" id="RYRHEGH"/>
<evidence type="ECO:0000259" key="10">
    <source>
        <dbReference type="PROSITE" id="PS50089"/>
    </source>
</evidence>
<keyword evidence="3" id="KW-0479">Metal-binding</keyword>
<reference evidence="11 12" key="1">
    <citation type="journal article" date="2005" name="PLoS Biol.">
        <title>The genomes of Oryza sativa: a history of duplications.</title>
        <authorList>
            <person name="Yu J."/>
            <person name="Wang J."/>
            <person name="Lin W."/>
            <person name="Li S."/>
            <person name="Li H."/>
            <person name="Zhou J."/>
            <person name="Ni P."/>
            <person name="Dong W."/>
            <person name="Hu S."/>
            <person name="Zeng C."/>
            <person name="Zhang J."/>
            <person name="Zhang Y."/>
            <person name="Li R."/>
            <person name="Xu Z."/>
            <person name="Li S."/>
            <person name="Li X."/>
            <person name="Zheng H."/>
            <person name="Cong L."/>
            <person name="Lin L."/>
            <person name="Yin J."/>
            <person name="Geng J."/>
            <person name="Li G."/>
            <person name="Shi J."/>
            <person name="Liu J."/>
            <person name="Lv H."/>
            <person name="Li J."/>
            <person name="Wang J."/>
            <person name="Deng Y."/>
            <person name="Ran L."/>
            <person name="Shi X."/>
            <person name="Wang X."/>
            <person name="Wu Q."/>
            <person name="Li C."/>
            <person name="Ren X."/>
            <person name="Wang J."/>
            <person name="Wang X."/>
            <person name="Li D."/>
            <person name="Liu D."/>
            <person name="Zhang X."/>
            <person name="Ji Z."/>
            <person name="Zhao W."/>
            <person name="Sun Y."/>
            <person name="Zhang Z."/>
            <person name="Bao J."/>
            <person name="Han Y."/>
            <person name="Dong L."/>
            <person name="Ji J."/>
            <person name="Chen P."/>
            <person name="Wu S."/>
            <person name="Liu J."/>
            <person name="Xiao Y."/>
            <person name="Bu D."/>
            <person name="Tan J."/>
            <person name="Yang L."/>
            <person name="Ye C."/>
            <person name="Zhang J."/>
            <person name="Xu J."/>
            <person name="Zhou Y."/>
            <person name="Yu Y."/>
            <person name="Zhang B."/>
            <person name="Zhuang S."/>
            <person name="Wei H."/>
            <person name="Liu B."/>
            <person name="Lei M."/>
            <person name="Yu H."/>
            <person name="Li Y."/>
            <person name="Xu H."/>
            <person name="Wei S."/>
            <person name="He X."/>
            <person name="Fang L."/>
            <person name="Zhang Z."/>
            <person name="Zhang Y."/>
            <person name="Huang X."/>
            <person name="Su Z."/>
            <person name="Tong W."/>
            <person name="Li J."/>
            <person name="Tong Z."/>
            <person name="Li S."/>
            <person name="Ye J."/>
            <person name="Wang L."/>
            <person name="Fang L."/>
            <person name="Lei T."/>
            <person name="Chen C."/>
            <person name="Chen H."/>
            <person name="Xu Z."/>
            <person name="Li H."/>
            <person name="Huang H."/>
            <person name="Zhang F."/>
            <person name="Xu H."/>
            <person name="Li N."/>
            <person name="Zhao C."/>
            <person name="Li S."/>
            <person name="Dong L."/>
            <person name="Huang Y."/>
            <person name="Li L."/>
            <person name="Xi Y."/>
            <person name="Qi Q."/>
            <person name="Li W."/>
            <person name="Zhang B."/>
            <person name="Hu W."/>
            <person name="Zhang Y."/>
            <person name="Tian X."/>
            <person name="Jiao Y."/>
            <person name="Liang X."/>
            <person name="Jin J."/>
            <person name="Gao L."/>
            <person name="Zheng W."/>
            <person name="Hao B."/>
            <person name="Liu S."/>
            <person name="Wang W."/>
            <person name="Yuan L."/>
            <person name="Cao M."/>
            <person name="McDermott J."/>
            <person name="Samudrala R."/>
            <person name="Wang J."/>
            <person name="Wong G.K."/>
            <person name="Yang H."/>
        </authorList>
    </citation>
    <scope>NUCLEOTIDE SEQUENCE [LARGE SCALE GENOMIC DNA]</scope>
    <source>
        <strain evidence="12">cv. 93-11</strain>
    </source>
</reference>
<accession>A2Y3Q1</accession>
<dbReference type="EC" id="2.3.2.27" evidence="2"/>
<evidence type="ECO:0000256" key="2">
    <source>
        <dbReference type="ARBA" id="ARBA00012483"/>
    </source>
</evidence>
<keyword evidence="9" id="KW-1133">Transmembrane helix</keyword>
<dbReference type="PANTHER" id="PTHR14155">
    <property type="entry name" value="RING FINGER DOMAIN-CONTAINING"/>
    <property type="match status" value="1"/>
</dbReference>
<keyword evidence="9" id="KW-0812">Transmembrane</keyword>
<dbReference type="Gramene" id="BGIOSGA019694-TA">
    <property type="protein sequence ID" value="BGIOSGA019694-PA"/>
    <property type="gene ID" value="BGIOSGA019694"/>
</dbReference>
<dbReference type="HOGENOM" id="CLU_013137_15_2_1"/>
<dbReference type="GO" id="GO:0016567">
    <property type="term" value="P:protein ubiquitination"/>
    <property type="evidence" value="ECO:0007669"/>
    <property type="project" value="UniProtKB-UniPathway"/>
</dbReference>
<feature type="transmembrane region" description="Helical" evidence="9">
    <location>
        <begin position="29"/>
        <end position="50"/>
    </location>
</feature>
<dbReference type="EMBL" id="CM000130">
    <property type="protein sequence ID" value="EAY97711.1"/>
    <property type="molecule type" value="Genomic_DNA"/>
</dbReference>
<keyword evidence="9" id="KW-0472">Membrane</keyword>
<dbReference type="Proteomes" id="UP000007015">
    <property type="component" value="Chromosome 5"/>
</dbReference>
<dbReference type="SMART" id="SM00184">
    <property type="entry name" value="RING"/>
    <property type="match status" value="1"/>
</dbReference>
<dbReference type="PROSITE" id="PS50089">
    <property type="entry name" value="ZF_RING_2"/>
    <property type="match status" value="1"/>
</dbReference>
<evidence type="ECO:0000256" key="1">
    <source>
        <dbReference type="ARBA" id="ARBA00000900"/>
    </source>
</evidence>
<dbReference type="SUPFAM" id="SSF57850">
    <property type="entry name" value="RING/U-box"/>
    <property type="match status" value="1"/>
</dbReference>
<dbReference type="PANTHER" id="PTHR14155:SF634">
    <property type="entry name" value="RING-TYPE DOMAIN-CONTAINING PROTEIN"/>
    <property type="match status" value="1"/>
</dbReference>
<feature type="compositionally biased region" description="Low complexity" evidence="8">
    <location>
        <begin position="79"/>
        <end position="91"/>
    </location>
</feature>
<sequence>MSTPTVQMVAPAAAVVEDPSKHWTRHGPVLTACLVGINLLMVLLVFFYFWRFFSGKRGPPTSSTSTMASGGDDDEEEGASSSSSSSSADASPGRHHQDREDIASSLPVFVYSSSAAAPDVGDAGGNGKAAAAAECAVCIVEFHDGDRASLLPRCGHRFHADCIGAWLQLHSTCPLCRAAVLLHPAAAEPAKNDQPKDDDCPV</sequence>
<evidence type="ECO:0000256" key="8">
    <source>
        <dbReference type="SAM" id="MobiDB-lite"/>
    </source>
</evidence>
<evidence type="ECO:0000256" key="7">
    <source>
        <dbReference type="PROSITE-ProRule" id="PRU00175"/>
    </source>
</evidence>
<keyword evidence="5" id="KW-0862">Zinc</keyword>